<name>A0A6A6KZ56_HEVBR</name>
<evidence type="ECO:0000256" key="1">
    <source>
        <dbReference type="SAM" id="MobiDB-lite"/>
    </source>
</evidence>
<feature type="region of interest" description="Disordered" evidence="1">
    <location>
        <begin position="277"/>
        <end position="299"/>
    </location>
</feature>
<feature type="compositionally biased region" description="Basic and acidic residues" evidence="1">
    <location>
        <begin position="24"/>
        <end position="33"/>
    </location>
</feature>
<proteinExistence type="predicted"/>
<dbReference type="EMBL" id="JAAGAX010000013">
    <property type="protein sequence ID" value="KAF2293376.1"/>
    <property type="molecule type" value="Genomic_DNA"/>
</dbReference>
<feature type="compositionally biased region" description="Basic and acidic residues" evidence="1">
    <location>
        <begin position="45"/>
        <end position="62"/>
    </location>
</feature>
<evidence type="ECO:0000313" key="3">
    <source>
        <dbReference type="Proteomes" id="UP000467840"/>
    </source>
</evidence>
<organism evidence="2 3">
    <name type="scientific">Hevea brasiliensis</name>
    <name type="common">Para rubber tree</name>
    <name type="synonym">Siphonia brasiliensis</name>
    <dbReference type="NCBI Taxonomy" id="3981"/>
    <lineage>
        <taxon>Eukaryota</taxon>
        <taxon>Viridiplantae</taxon>
        <taxon>Streptophyta</taxon>
        <taxon>Embryophyta</taxon>
        <taxon>Tracheophyta</taxon>
        <taxon>Spermatophyta</taxon>
        <taxon>Magnoliopsida</taxon>
        <taxon>eudicotyledons</taxon>
        <taxon>Gunneridae</taxon>
        <taxon>Pentapetalae</taxon>
        <taxon>rosids</taxon>
        <taxon>fabids</taxon>
        <taxon>Malpighiales</taxon>
        <taxon>Euphorbiaceae</taxon>
        <taxon>Crotonoideae</taxon>
        <taxon>Micrandreae</taxon>
        <taxon>Hevea</taxon>
    </lineage>
</organism>
<evidence type="ECO:0000313" key="2">
    <source>
        <dbReference type="EMBL" id="KAF2293376.1"/>
    </source>
</evidence>
<dbReference type="PANTHER" id="PTHR34837:SF1">
    <property type="entry name" value="LOW PROTEIN: ZINC FINGER CCCH DOMAIN PROTEIN"/>
    <property type="match status" value="1"/>
</dbReference>
<dbReference type="PANTHER" id="PTHR34837">
    <property type="entry name" value="OS05G0595500 PROTEIN"/>
    <property type="match status" value="1"/>
</dbReference>
<accession>A0A6A6KZ56</accession>
<reference evidence="2 3" key="1">
    <citation type="journal article" date="2020" name="Mol. Plant">
        <title>The Chromosome-Based Rubber Tree Genome Provides New Insights into Spurge Genome Evolution and Rubber Biosynthesis.</title>
        <authorList>
            <person name="Liu J."/>
            <person name="Shi C."/>
            <person name="Shi C.C."/>
            <person name="Li W."/>
            <person name="Zhang Q.J."/>
            <person name="Zhang Y."/>
            <person name="Li K."/>
            <person name="Lu H.F."/>
            <person name="Shi C."/>
            <person name="Zhu S.T."/>
            <person name="Xiao Z.Y."/>
            <person name="Nan H."/>
            <person name="Yue Y."/>
            <person name="Zhu X.G."/>
            <person name="Wu Y."/>
            <person name="Hong X.N."/>
            <person name="Fan G.Y."/>
            <person name="Tong Y."/>
            <person name="Zhang D."/>
            <person name="Mao C.L."/>
            <person name="Liu Y.L."/>
            <person name="Hao S.J."/>
            <person name="Liu W.Q."/>
            <person name="Lv M.Q."/>
            <person name="Zhang H.B."/>
            <person name="Liu Y."/>
            <person name="Hu-Tang G.R."/>
            <person name="Wang J.P."/>
            <person name="Wang J.H."/>
            <person name="Sun Y.H."/>
            <person name="Ni S.B."/>
            <person name="Chen W.B."/>
            <person name="Zhang X.C."/>
            <person name="Jiao Y.N."/>
            <person name="Eichler E.E."/>
            <person name="Li G.H."/>
            <person name="Liu X."/>
            <person name="Gao L.Z."/>
        </authorList>
    </citation>
    <scope>NUCLEOTIDE SEQUENCE [LARGE SCALE GENOMIC DNA]</scope>
    <source>
        <strain evidence="3">cv. GT1</strain>
        <tissue evidence="2">Leaf</tissue>
    </source>
</reference>
<gene>
    <name evidence="2" type="ORF">GH714_001084</name>
</gene>
<dbReference type="Proteomes" id="UP000467840">
    <property type="component" value="Chromosome 7"/>
</dbReference>
<protein>
    <submittedName>
        <fullName evidence="2">Uncharacterized protein</fullName>
    </submittedName>
</protein>
<feature type="region of interest" description="Disordered" evidence="1">
    <location>
        <begin position="1"/>
        <end position="63"/>
    </location>
</feature>
<dbReference type="AlphaFoldDB" id="A0A6A6KZ56"/>
<comment type="caution">
    <text evidence="2">The sequence shown here is derived from an EMBL/GenBank/DDBJ whole genome shotgun (WGS) entry which is preliminary data.</text>
</comment>
<sequence>MGLVDRSPSSSLERRNMNKSGVRRSLDIEESGRRSSGSMGARDLPCADDRPSRDLPLDKSLADESPSIDSSFYNISSQNNSVLIPPPSAFRGGVSSPSFWVHWKKIVELTVVPTTRGVDPNMGRGQGNAWRGAPNWPSPLPNGYIPFQHGPPHGGFQAMMPQFPSPPLFGVRPSMEINHSGIPYHIPDADRFSSHLWPLRWQNMMDGSGPSHMHGWDRNNGVFRDESHVCGGTEWDQNRHPMNGRGWENTADIWKGQNGDANMDLPSTSLKEDFQVQAPAEDVATDQEGQRSQNEGNHHGVQAKIVETKLDISTELTDPELHNQFMSLFNIEQSATADEDNAMLVNLKDGARAVPKSSDTLLSSSLFPATNDTVFQRAMDIYKRQRVEELVFDHNAVMSDVQMLNLDEEKVEVCASIAIEEGNSEVACSQEVDFKAHTPTLKVEWASQTLSYNSTEKQPMMIFSGDKVDGMLSQLVNSEDTQGDIVSNPDDVPNADEVLPTDGQNMDDNSEMKDSNTFTCAEEGGGGGGGGGGGFSQGIRGFDAWVK</sequence>
<keyword evidence="3" id="KW-1185">Reference proteome</keyword>